<evidence type="ECO:0000313" key="2">
    <source>
        <dbReference type="EMBL" id="SNY95460.1"/>
    </source>
</evidence>
<dbReference type="EMBL" id="OBEH01000001">
    <property type="protein sequence ID" value="SNY95460.1"/>
    <property type="molecule type" value="Genomic_DNA"/>
</dbReference>
<evidence type="ECO:0000256" key="1">
    <source>
        <dbReference type="SAM" id="SignalP"/>
    </source>
</evidence>
<feature type="signal peptide" evidence="1">
    <location>
        <begin position="1"/>
        <end position="23"/>
    </location>
</feature>
<sequence>MKNNTLKLMGLAVLLFIANSCTKDFDQINTDSQGFTADEVSAKFFLTSAQVGLYAPNRFVYWRAQLINADRFAGHFTFGHTASWWNDGLGYTQNGGYTDATYDWIAGYFGNIKSFSDLTNEGGEFENQYMYAMSLIMKGLYYQMYTDIYGMVPFTEAGVDGILTPKYDDQATIYQGIIADLNQAMSIIGDAAKTGLGVDDVGSNDVYCGGDLQQWKRLANTLKLRIAMRAYGSPGENFAAAAVTEALNAPLLDDASGSVTMRKDFEISKWNSAAYGDPWNDFGGGASKWTVSNVLINTLKDNNDPRLAVYAIPAKGGVFKLVNSTDPDSGEYVDPNHQDRVDFLLGSLDDSGAVYTTSVEVDTTTVEIGGGQFIGQPIRTNGDTRPFMGYDMFSLPSDDITQTRGKEADGYPEIILTSAEAYFLQAEAIVRGLATGDAQAMMNSGIVEAMKIWGISAGEATTYATTQAIADITVGTEEEKLEKIATQRWLLGYTDGFEAWAVVRDMGYPAELAAGVSDPVLFELGLDLNGVYPQRMSYGSGAQENPNFDAALSAQGPNEQNVTLWYAQ</sequence>
<gene>
    <name evidence="2" type="ORF">SAMN06265377_1129</name>
</gene>
<accession>A0A285ME70</accession>
<evidence type="ECO:0000313" key="3">
    <source>
        <dbReference type="Proteomes" id="UP000219048"/>
    </source>
</evidence>
<dbReference type="RefSeq" id="WP_097044863.1">
    <property type="nucleotide sequence ID" value="NZ_OBEH01000001.1"/>
</dbReference>
<name>A0A285ME70_9FLAO</name>
<reference evidence="3" key="1">
    <citation type="submission" date="2017-09" db="EMBL/GenBank/DDBJ databases">
        <authorList>
            <person name="Varghese N."/>
            <person name="Submissions S."/>
        </authorList>
    </citation>
    <scope>NUCLEOTIDE SEQUENCE [LARGE SCALE GENOMIC DNA]</scope>
    <source>
        <strain evidence="3">DSM 25885</strain>
    </source>
</reference>
<dbReference type="SUPFAM" id="SSF48452">
    <property type="entry name" value="TPR-like"/>
    <property type="match status" value="1"/>
</dbReference>
<dbReference type="Pfam" id="PF12771">
    <property type="entry name" value="SusD-like_2"/>
    <property type="match status" value="1"/>
</dbReference>
<dbReference type="InterPro" id="IPR011990">
    <property type="entry name" value="TPR-like_helical_dom_sf"/>
</dbReference>
<keyword evidence="1" id="KW-0732">Signal</keyword>
<dbReference type="AlphaFoldDB" id="A0A285ME70"/>
<proteinExistence type="predicted"/>
<protein>
    <submittedName>
        <fullName evidence="2">Starch-binding associating with outer membrane</fullName>
    </submittedName>
</protein>
<dbReference type="OrthoDB" id="725917at2"/>
<dbReference type="Proteomes" id="UP000219048">
    <property type="component" value="Unassembled WGS sequence"/>
</dbReference>
<dbReference type="InterPro" id="IPR041662">
    <property type="entry name" value="SusD-like_2"/>
</dbReference>
<dbReference type="Gene3D" id="1.25.40.390">
    <property type="match status" value="2"/>
</dbReference>
<organism evidence="2 3">
    <name type="scientific">Flagellimonas pacifica</name>
    <dbReference type="NCBI Taxonomy" id="1247520"/>
    <lineage>
        <taxon>Bacteria</taxon>
        <taxon>Pseudomonadati</taxon>
        <taxon>Bacteroidota</taxon>
        <taxon>Flavobacteriia</taxon>
        <taxon>Flavobacteriales</taxon>
        <taxon>Flavobacteriaceae</taxon>
        <taxon>Flagellimonas</taxon>
    </lineage>
</organism>
<keyword evidence="3" id="KW-1185">Reference proteome</keyword>
<feature type="chain" id="PRO_5012086378" evidence="1">
    <location>
        <begin position="24"/>
        <end position="568"/>
    </location>
</feature>